<dbReference type="InterPro" id="IPR013164">
    <property type="entry name" value="Cadherin_N"/>
</dbReference>
<dbReference type="GO" id="GO:0005509">
    <property type="term" value="F:calcium ion binding"/>
    <property type="evidence" value="ECO:0007669"/>
    <property type="project" value="UniProtKB-UniRule"/>
</dbReference>
<evidence type="ECO:0000256" key="3">
    <source>
        <dbReference type="ARBA" id="ARBA00022737"/>
    </source>
</evidence>
<dbReference type="Gene3D" id="2.60.40.60">
    <property type="entry name" value="Cadherins"/>
    <property type="match status" value="6"/>
</dbReference>
<evidence type="ECO:0000256" key="4">
    <source>
        <dbReference type="ARBA" id="ARBA00022837"/>
    </source>
</evidence>
<dbReference type="SUPFAM" id="SSF49313">
    <property type="entry name" value="Cadherin-like"/>
    <property type="match status" value="6"/>
</dbReference>
<dbReference type="InterPro" id="IPR002126">
    <property type="entry name" value="Cadherin-like_dom"/>
</dbReference>
<dbReference type="PROSITE" id="PS50268">
    <property type="entry name" value="CADHERIN_2"/>
    <property type="match status" value="6"/>
</dbReference>
<evidence type="ECO:0000256" key="6">
    <source>
        <dbReference type="ARBA" id="ARBA00022989"/>
    </source>
</evidence>
<dbReference type="PANTHER" id="PTHR24028:SF146">
    <property type="entry name" value="CADHERIN 96CB, ISOFORM D-RELATED"/>
    <property type="match status" value="1"/>
</dbReference>
<evidence type="ECO:0000256" key="8">
    <source>
        <dbReference type="ARBA" id="ARBA00023180"/>
    </source>
</evidence>
<feature type="domain" description="Cadherin" evidence="12">
    <location>
        <begin position="154"/>
        <end position="225"/>
    </location>
</feature>
<evidence type="ECO:0000256" key="5">
    <source>
        <dbReference type="ARBA" id="ARBA00022889"/>
    </source>
</evidence>
<dbReference type="InterPro" id="IPR020894">
    <property type="entry name" value="Cadherin_CS"/>
</dbReference>
<proteinExistence type="predicted"/>
<feature type="domain" description="Cadherin" evidence="12">
    <location>
        <begin position="548"/>
        <end position="654"/>
    </location>
</feature>
<dbReference type="AlphaFoldDB" id="E4YAM0"/>
<evidence type="ECO:0000256" key="10">
    <source>
        <dbReference type="SAM" id="MobiDB-lite"/>
    </source>
</evidence>
<keyword evidence="6 11" id="KW-1133">Transmembrane helix</keyword>
<feature type="domain" description="Cadherin" evidence="12">
    <location>
        <begin position="655"/>
        <end position="758"/>
    </location>
</feature>
<dbReference type="InterPro" id="IPR015919">
    <property type="entry name" value="Cadherin-like_sf"/>
</dbReference>
<keyword evidence="4 9" id="KW-0106">Calcium</keyword>
<evidence type="ECO:0000256" key="11">
    <source>
        <dbReference type="SAM" id="Phobius"/>
    </source>
</evidence>
<evidence type="ECO:0000259" key="12">
    <source>
        <dbReference type="PROSITE" id="PS50268"/>
    </source>
</evidence>
<feature type="domain" description="Cadherin" evidence="12">
    <location>
        <begin position="454"/>
        <end position="547"/>
    </location>
</feature>
<reference evidence="13" key="1">
    <citation type="journal article" date="2010" name="Science">
        <title>Plasticity of animal genome architecture unmasked by rapid evolution of a pelagic tunicate.</title>
        <authorList>
            <person name="Denoeud F."/>
            <person name="Henriet S."/>
            <person name="Mungpakdee S."/>
            <person name="Aury J.M."/>
            <person name="Da Silva C."/>
            <person name="Brinkmann H."/>
            <person name="Mikhaleva J."/>
            <person name="Olsen L.C."/>
            <person name="Jubin C."/>
            <person name="Canestro C."/>
            <person name="Bouquet J.M."/>
            <person name="Danks G."/>
            <person name="Poulain J."/>
            <person name="Campsteijn C."/>
            <person name="Adamski M."/>
            <person name="Cross I."/>
            <person name="Yadetie F."/>
            <person name="Muffato M."/>
            <person name="Louis A."/>
            <person name="Butcher S."/>
            <person name="Tsagkogeorga G."/>
            <person name="Konrad A."/>
            <person name="Singh S."/>
            <person name="Jensen M.F."/>
            <person name="Cong E.H."/>
            <person name="Eikeseth-Otteraa H."/>
            <person name="Noel B."/>
            <person name="Anthouard V."/>
            <person name="Porcel B.M."/>
            <person name="Kachouri-Lafond R."/>
            <person name="Nishino A."/>
            <person name="Ugolini M."/>
            <person name="Chourrout P."/>
            <person name="Nishida H."/>
            <person name="Aasland R."/>
            <person name="Huzurbazar S."/>
            <person name="Westhof E."/>
            <person name="Delsuc F."/>
            <person name="Lehrach H."/>
            <person name="Reinhardt R."/>
            <person name="Weissenbach J."/>
            <person name="Roy S.W."/>
            <person name="Artiguenave F."/>
            <person name="Postlethwait J.H."/>
            <person name="Manak J.R."/>
            <person name="Thompson E.M."/>
            <person name="Jaillon O."/>
            <person name="Du Pasquier L."/>
            <person name="Boudinot P."/>
            <person name="Liberles D.A."/>
            <person name="Volff J.N."/>
            <person name="Philippe H."/>
            <person name="Lenhard B."/>
            <person name="Roest Crollius H."/>
            <person name="Wincker P."/>
            <person name="Chourrout D."/>
        </authorList>
    </citation>
    <scope>NUCLEOTIDE SEQUENCE [LARGE SCALE GENOMIC DNA]</scope>
</reference>
<accession>E4YAM0</accession>
<evidence type="ECO:0000256" key="2">
    <source>
        <dbReference type="ARBA" id="ARBA00022692"/>
    </source>
</evidence>
<dbReference type="PANTHER" id="PTHR24028">
    <property type="entry name" value="CADHERIN-87A"/>
    <property type="match status" value="1"/>
</dbReference>
<protein>
    <recommendedName>
        <fullName evidence="12">Cadherin domain-containing protein</fullName>
    </recommendedName>
</protein>
<keyword evidence="7 11" id="KW-0472">Membrane</keyword>
<keyword evidence="2 11" id="KW-0812">Transmembrane</keyword>
<evidence type="ECO:0000256" key="1">
    <source>
        <dbReference type="ARBA" id="ARBA00004167"/>
    </source>
</evidence>
<evidence type="ECO:0000256" key="9">
    <source>
        <dbReference type="PROSITE-ProRule" id="PRU00043"/>
    </source>
</evidence>
<dbReference type="Proteomes" id="UP000011014">
    <property type="component" value="Unassembled WGS sequence"/>
</dbReference>
<comment type="subcellular location">
    <subcellularLocation>
        <location evidence="1">Membrane</location>
        <topology evidence="1">Single-pass membrane protein</topology>
    </subcellularLocation>
</comment>
<sequence length="915" mass="103017">MLLGWIAIASEFSCAVISKSLNFWKYDVYRSMSITWLTKYLKHLNLVLISAFAYTNCIERFAGAYSRITGSPMFFRRRIKAETPPAAIIEAKEGNALNCLKMLLTFLAVLNYSLAEGAELQYTINDGTTGGSYIGNLPQDAQLESPLNVYQRVFKIIEGENHEYLEIDAHSGDLTTKKEIDREKICGIKEECALEIEVLASPQQFFNVFNIRLLILDLNDNYPKFSESTFHLSLPESAKIGTILRISPATDDDTFQYQVKKYFLESEQKPIFFKIAENSGNFKIPQVELIRELDVNRRARHVLKIIAEDGGGRRGEAELIIEIEDINDHSPIFESSQIKVDVSENASIGSHITTLFASDADKGINGEVVYSFQENVNPISVTEKFNLNRSTGELTIAKSLDFESAEKFVLHVKAEDKGVGSSPAYTTVVINLIDENDNSPQIRISWLGSAPEKIAEDADLGAYIALVNVQDDDNDDIHLEIQNSSDFELENNSKNRYILKTKSYLDRERIKNYNLKLIARDSGFPVRETVENLKIIVEDVNDNAPFFRHGQYNVHIDENNEPGAVILQILAEDQDEAQNAELSYALDDSSGLFKIDSENGNIIALESIDAEKHTNGTDFVSFIIIASDHGQPSLSGFTEVKVFINDLNEFQPSFMSRNYNFSIEKNSKIGAFVGQIEANDMDKTEKMHFSLERENLPFSINDRTGEISLSRSLLNLSDVPVFYQFRVAVSDSEKRLKTKDLAEVVVYVSESFRSLENIDDASKAAVVLVGIFAGAVMILITITIFICIRFYKTRNSKDEQNIQQRSSKDELFISLPACKDQPDAQSYPELHTNRSDNSYNSKESFSRDSGVPDSIIIENDQLNQNTNSRAVHISQTLSLDRKNCTKKLPKILERKPTFTTFVGDSDSESVVVTEY</sequence>
<dbReference type="SMART" id="SM00112">
    <property type="entry name" value="CA"/>
    <property type="match status" value="6"/>
</dbReference>
<dbReference type="GO" id="GO:0005886">
    <property type="term" value="C:plasma membrane"/>
    <property type="evidence" value="ECO:0007669"/>
    <property type="project" value="InterPro"/>
</dbReference>
<feature type="domain" description="Cadherin" evidence="12">
    <location>
        <begin position="334"/>
        <end position="442"/>
    </location>
</feature>
<dbReference type="Pfam" id="PF00028">
    <property type="entry name" value="Cadherin"/>
    <property type="match status" value="4"/>
</dbReference>
<evidence type="ECO:0000313" key="13">
    <source>
        <dbReference type="EMBL" id="CBY32607.1"/>
    </source>
</evidence>
<feature type="domain" description="Cadherin" evidence="12">
    <location>
        <begin position="226"/>
        <end position="333"/>
    </location>
</feature>
<dbReference type="FunFam" id="2.60.40.60:FF:000002">
    <property type="entry name" value="Protocadherin alpha 2"/>
    <property type="match status" value="1"/>
</dbReference>
<keyword evidence="3" id="KW-0677">Repeat</keyword>
<evidence type="ECO:0000256" key="7">
    <source>
        <dbReference type="ARBA" id="ARBA00023136"/>
    </source>
</evidence>
<keyword evidence="5" id="KW-0130">Cell adhesion</keyword>
<gene>
    <name evidence="13" type="ORF">GSOID_T00031947001</name>
</gene>
<dbReference type="EMBL" id="FN654362">
    <property type="protein sequence ID" value="CBY32607.1"/>
    <property type="molecule type" value="Genomic_DNA"/>
</dbReference>
<dbReference type="GO" id="GO:0007156">
    <property type="term" value="P:homophilic cell adhesion via plasma membrane adhesion molecules"/>
    <property type="evidence" value="ECO:0007669"/>
    <property type="project" value="InterPro"/>
</dbReference>
<dbReference type="InterPro" id="IPR050174">
    <property type="entry name" value="Protocadherin/Cadherin-CA"/>
</dbReference>
<feature type="transmembrane region" description="Helical" evidence="11">
    <location>
        <begin position="764"/>
        <end position="788"/>
    </location>
</feature>
<dbReference type="CDD" id="cd11304">
    <property type="entry name" value="Cadherin_repeat"/>
    <property type="match status" value="5"/>
</dbReference>
<dbReference type="PROSITE" id="PS00232">
    <property type="entry name" value="CADHERIN_1"/>
    <property type="match status" value="2"/>
</dbReference>
<keyword evidence="8" id="KW-0325">Glycoprotein</keyword>
<feature type="region of interest" description="Disordered" evidence="10">
    <location>
        <begin position="821"/>
        <end position="849"/>
    </location>
</feature>
<dbReference type="Pfam" id="PF08266">
    <property type="entry name" value="Cadherin_2"/>
    <property type="match status" value="1"/>
</dbReference>
<dbReference type="PRINTS" id="PR00205">
    <property type="entry name" value="CADHERIN"/>
</dbReference>
<organism evidence="13">
    <name type="scientific">Oikopleura dioica</name>
    <name type="common">Tunicate</name>
    <dbReference type="NCBI Taxonomy" id="34765"/>
    <lineage>
        <taxon>Eukaryota</taxon>
        <taxon>Metazoa</taxon>
        <taxon>Chordata</taxon>
        <taxon>Tunicata</taxon>
        <taxon>Appendicularia</taxon>
        <taxon>Copelata</taxon>
        <taxon>Oikopleuridae</taxon>
        <taxon>Oikopleura</taxon>
    </lineage>
</organism>
<dbReference type="FunFam" id="2.60.40.60:FF:000020">
    <property type="entry name" value="Dachsous cadherin-related 1b"/>
    <property type="match status" value="1"/>
</dbReference>
<name>E4YAM0_OIKDI</name>